<comment type="caution">
    <text evidence="1">The sequence shown here is derived from an EMBL/GenBank/DDBJ whole genome shotgun (WGS) entry which is preliminary data.</text>
</comment>
<organism evidence="1 3">
    <name type="scientific">Phytophthora cactorum</name>
    <dbReference type="NCBI Taxonomy" id="29920"/>
    <lineage>
        <taxon>Eukaryota</taxon>
        <taxon>Sar</taxon>
        <taxon>Stramenopiles</taxon>
        <taxon>Oomycota</taxon>
        <taxon>Peronosporomycetes</taxon>
        <taxon>Peronosporales</taxon>
        <taxon>Peronosporaceae</taxon>
        <taxon>Phytophthora</taxon>
    </lineage>
</organism>
<protein>
    <submittedName>
        <fullName evidence="1">Uncharacterized protein</fullName>
    </submittedName>
</protein>
<dbReference type="Proteomes" id="UP000774804">
    <property type="component" value="Unassembled WGS sequence"/>
</dbReference>
<evidence type="ECO:0000313" key="3">
    <source>
        <dbReference type="Proteomes" id="UP000774804"/>
    </source>
</evidence>
<sequence>MGQYLAFIFQRTSVDEDYTPDVHTFRRRQYAPCNLANSMLLLNESIYIVGI</sequence>
<name>A0A8T1BI50_9STRA</name>
<dbReference type="Proteomes" id="UP000760860">
    <property type="component" value="Unassembled WGS sequence"/>
</dbReference>
<evidence type="ECO:0000313" key="1">
    <source>
        <dbReference type="EMBL" id="KAG2904292.1"/>
    </source>
</evidence>
<proteinExistence type="predicted"/>
<evidence type="ECO:0000313" key="2">
    <source>
        <dbReference type="EMBL" id="KAG3215362.1"/>
    </source>
</evidence>
<reference evidence="1" key="1">
    <citation type="submission" date="2018-10" db="EMBL/GenBank/DDBJ databases">
        <title>Effector identification in a new, highly contiguous assembly of the strawberry crown rot pathogen Phytophthora cactorum.</title>
        <authorList>
            <person name="Armitage A.D."/>
            <person name="Nellist C.F."/>
            <person name="Bates H."/>
            <person name="Vickerstaff R.J."/>
            <person name="Harrison R.J."/>
        </authorList>
    </citation>
    <scope>NUCLEOTIDE SEQUENCE</scope>
    <source>
        <strain evidence="1">4032</strain>
        <strain evidence="2">P421</strain>
    </source>
</reference>
<dbReference type="EMBL" id="RCMI01000598">
    <property type="protein sequence ID" value="KAG2904292.1"/>
    <property type="molecule type" value="Genomic_DNA"/>
</dbReference>
<accession>A0A8T1BI50</accession>
<gene>
    <name evidence="1" type="ORF">PC115_g15047</name>
    <name evidence="2" type="ORF">PC129_g13762</name>
</gene>
<dbReference type="AlphaFoldDB" id="A0A8T1BI50"/>
<dbReference type="EMBL" id="RCMV01000563">
    <property type="protein sequence ID" value="KAG3215362.1"/>
    <property type="molecule type" value="Genomic_DNA"/>
</dbReference>